<evidence type="ECO:0000256" key="5">
    <source>
        <dbReference type="SAM" id="MobiDB-lite"/>
    </source>
</evidence>
<sequence>MANVQDFDPNDKTSWYFGPLSRDESNAKLDDVRTNGVFLVRESQSIKGDYVLVVREDNKISHYIINRIQVGGNEMFRIGDQQFPDIPALLNFYKTHYLDTTALTFPAPRDKVIGKYAFPGNDPEDLPFKKGEVLELISKDEDKWWCAKNSAGRTGQIPVPYIAPYKPDPSPIAKLASNGGSNSTQEENPQTDPFHLPKQLPAKAIVIQTRIPSLYDKSQLKLRRRYSDCYKNKCKWTMGRRIKDIHIDRGCNGGVTENNCAEF</sequence>
<feature type="compositionally biased region" description="Polar residues" evidence="5">
    <location>
        <begin position="178"/>
        <end position="191"/>
    </location>
</feature>
<dbReference type="PROSITE" id="PS50001">
    <property type="entry name" value="SH2"/>
    <property type="match status" value="1"/>
</dbReference>
<dbReference type="InterPro" id="IPR051184">
    <property type="entry name" value="Tyrosine-phos_adapter"/>
</dbReference>
<evidence type="ECO:0000313" key="9">
    <source>
        <dbReference type="Proteomes" id="UP001164746"/>
    </source>
</evidence>
<keyword evidence="1 4" id="KW-0728">SH3 domain</keyword>
<dbReference type="SMART" id="SM00326">
    <property type="entry name" value="SH3"/>
    <property type="match status" value="1"/>
</dbReference>
<evidence type="ECO:0000256" key="4">
    <source>
        <dbReference type="PROSITE-ProRule" id="PRU00192"/>
    </source>
</evidence>
<dbReference type="PANTHER" id="PTHR19969">
    <property type="entry name" value="SH2-SH3 ADAPTOR PROTEIN-RELATED"/>
    <property type="match status" value="1"/>
</dbReference>
<evidence type="ECO:0000259" key="6">
    <source>
        <dbReference type="PROSITE" id="PS50001"/>
    </source>
</evidence>
<keyword evidence="9" id="KW-1185">Reference proteome</keyword>
<dbReference type="PRINTS" id="PR00401">
    <property type="entry name" value="SH2DOMAIN"/>
</dbReference>
<dbReference type="Pfam" id="PF00017">
    <property type="entry name" value="SH2"/>
    <property type="match status" value="1"/>
</dbReference>
<dbReference type="InterPro" id="IPR036860">
    <property type="entry name" value="SH2_dom_sf"/>
</dbReference>
<evidence type="ECO:0000256" key="1">
    <source>
        <dbReference type="ARBA" id="ARBA00022443"/>
    </source>
</evidence>
<proteinExistence type="predicted"/>
<dbReference type="PROSITE" id="PS50002">
    <property type="entry name" value="SH3"/>
    <property type="match status" value="1"/>
</dbReference>
<protein>
    <submittedName>
        <fullName evidence="8">CRK-like protein</fullName>
    </submittedName>
</protein>
<dbReference type="EMBL" id="CP111015">
    <property type="protein sequence ID" value="WAR03374.1"/>
    <property type="molecule type" value="Genomic_DNA"/>
</dbReference>
<gene>
    <name evidence="8" type="ORF">MAR_009932</name>
</gene>
<evidence type="ECO:0000256" key="2">
    <source>
        <dbReference type="ARBA" id="ARBA00022999"/>
    </source>
</evidence>
<keyword evidence="2 3" id="KW-0727">SH2 domain</keyword>
<dbReference type="PANTHER" id="PTHR19969:SF5">
    <property type="entry name" value="CRK-LIKE PROTEIN"/>
    <property type="match status" value="1"/>
</dbReference>
<reference evidence="8" key="1">
    <citation type="submission" date="2022-11" db="EMBL/GenBank/DDBJ databases">
        <title>Centuries of genome instability and evolution in soft-shell clam transmissible cancer (bioRxiv).</title>
        <authorList>
            <person name="Hart S.F.M."/>
            <person name="Yonemitsu M.A."/>
            <person name="Giersch R.M."/>
            <person name="Beal B.F."/>
            <person name="Arriagada G."/>
            <person name="Davis B.W."/>
            <person name="Ostrander E.A."/>
            <person name="Goff S.P."/>
            <person name="Metzger M.J."/>
        </authorList>
    </citation>
    <scope>NUCLEOTIDE SEQUENCE</scope>
    <source>
        <strain evidence="8">MELC-2E11</strain>
        <tissue evidence="8">Siphon/mantle</tissue>
    </source>
</reference>
<evidence type="ECO:0000259" key="7">
    <source>
        <dbReference type="PROSITE" id="PS50002"/>
    </source>
</evidence>
<dbReference type="InterPro" id="IPR000980">
    <property type="entry name" value="SH2"/>
</dbReference>
<evidence type="ECO:0000256" key="3">
    <source>
        <dbReference type="PROSITE-ProRule" id="PRU00191"/>
    </source>
</evidence>
<dbReference type="Proteomes" id="UP001164746">
    <property type="component" value="Chromosome 4"/>
</dbReference>
<accession>A0ABY7E2E5</accession>
<dbReference type="InterPro" id="IPR036028">
    <property type="entry name" value="SH3-like_dom_sf"/>
</dbReference>
<feature type="region of interest" description="Disordered" evidence="5">
    <location>
        <begin position="172"/>
        <end position="192"/>
    </location>
</feature>
<feature type="domain" description="SH2" evidence="6">
    <location>
        <begin position="15"/>
        <end position="107"/>
    </location>
</feature>
<dbReference type="SMART" id="SM00252">
    <property type="entry name" value="SH2"/>
    <property type="match status" value="1"/>
</dbReference>
<dbReference type="Gene3D" id="2.30.30.40">
    <property type="entry name" value="SH3 Domains"/>
    <property type="match status" value="1"/>
</dbReference>
<dbReference type="SUPFAM" id="SSF55550">
    <property type="entry name" value="SH2 domain"/>
    <property type="match status" value="1"/>
</dbReference>
<dbReference type="Gene3D" id="3.30.505.10">
    <property type="entry name" value="SH2 domain"/>
    <property type="match status" value="1"/>
</dbReference>
<name>A0ABY7E2E5_MYAAR</name>
<organism evidence="8 9">
    <name type="scientific">Mya arenaria</name>
    <name type="common">Soft-shell clam</name>
    <dbReference type="NCBI Taxonomy" id="6604"/>
    <lineage>
        <taxon>Eukaryota</taxon>
        <taxon>Metazoa</taxon>
        <taxon>Spiralia</taxon>
        <taxon>Lophotrochozoa</taxon>
        <taxon>Mollusca</taxon>
        <taxon>Bivalvia</taxon>
        <taxon>Autobranchia</taxon>
        <taxon>Heteroconchia</taxon>
        <taxon>Euheterodonta</taxon>
        <taxon>Imparidentia</taxon>
        <taxon>Neoheterodontei</taxon>
        <taxon>Myida</taxon>
        <taxon>Myoidea</taxon>
        <taxon>Myidae</taxon>
        <taxon>Mya</taxon>
    </lineage>
</organism>
<dbReference type="Pfam" id="PF00018">
    <property type="entry name" value="SH3_1"/>
    <property type="match status" value="1"/>
</dbReference>
<dbReference type="PRINTS" id="PR00452">
    <property type="entry name" value="SH3DOMAIN"/>
</dbReference>
<dbReference type="InterPro" id="IPR001452">
    <property type="entry name" value="SH3_domain"/>
</dbReference>
<feature type="domain" description="SH3" evidence="7">
    <location>
        <begin position="107"/>
        <end position="167"/>
    </location>
</feature>
<dbReference type="SUPFAM" id="SSF50044">
    <property type="entry name" value="SH3-domain"/>
    <property type="match status" value="1"/>
</dbReference>
<evidence type="ECO:0000313" key="8">
    <source>
        <dbReference type="EMBL" id="WAR03374.1"/>
    </source>
</evidence>